<dbReference type="STRING" id="1314778.A0A5C3P7C2"/>
<reference evidence="1 2" key="1">
    <citation type="journal article" date="2019" name="Nat. Ecol. Evol.">
        <title>Megaphylogeny resolves global patterns of mushroom evolution.</title>
        <authorList>
            <person name="Varga T."/>
            <person name="Krizsan K."/>
            <person name="Foldi C."/>
            <person name="Dima B."/>
            <person name="Sanchez-Garcia M."/>
            <person name="Sanchez-Ramirez S."/>
            <person name="Szollosi G.J."/>
            <person name="Szarkandi J.G."/>
            <person name="Papp V."/>
            <person name="Albert L."/>
            <person name="Andreopoulos W."/>
            <person name="Angelini C."/>
            <person name="Antonin V."/>
            <person name="Barry K.W."/>
            <person name="Bougher N.L."/>
            <person name="Buchanan P."/>
            <person name="Buyck B."/>
            <person name="Bense V."/>
            <person name="Catcheside P."/>
            <person name="Chovatia M."/>
            <person name="Cooper J."/>
            <person name="Damon W."/>
            <person name="Desjardin D."/>
            <person name="Finy P."/>
            <person name="Geml J."/>
            <person name="Haridas S."/>
            <person name="Hughes K."/>
            <person name="Justo A."/>
            <person name="Karasinski D."/>
            <person name="Kautmanova I."/>
            <person name="Kiss B."/>
            <person name="Kocsube S."/>
            <person name="Kotiranta H."/>
            <person name="LaButti K.M."/>
            <person name="Lechner B.E."/>
            <person name="Liimatainen K."/>
            <person name="Lipzen A."/>
            <person name="Lukacs Z."/>
            <person name="Mihaltcheva S."/>
            <person name="Morgado L.N."/>
            <person name="Niskanen T."/>
            <person name="Noordeloos M.E."/>
            <person name="Ohm R.A."/>
            <person name="Ortiz-Santana B."/>
            <person name="Ovrebo C."/>
            <person name="Racz N."/>
            <person name="Riley R."/>
            <person name="Savchenko A."/>
            <person name="Shiryaev A."/>
            <person name="Soop K."/>
            <person name="Spirin V."/>
            <person name="Szebenyi C."/>
            <person name="Tomsovsky M."/>
            <person name="Tulloss R.E."/>
            <person name="Uehling J."/>
            <person name="Grigoriev I.V."/>
            <person name="Vagvolgyi C."/>
            <person name="Papp T."/>
            <person name="Martin F.M."/>
            <person name="Miettinen O."/>
            <person name="Hibbett D.S."/>
            <person name="Nagy L.G."/>
        </authorList>
    </citation>
    <scope>NUCLEOTIDE SEQUENCE [LARGE SCALE GENOMIC DNA]</scope>
    <source>
        <strain evidence="1 2">HHB13444</strain>
    </source>
</reference>
<sequence length="79" mass="9403">MLVYNPSWWILEFLPVEQWKQLPNNKWKKYHSINLGRARKVPVDTGEFFVHRSVKTRMEGLGYKPKVKNGAEQEPVYVD</sequence>
<evidence type="ECO:0000313" key="1">
    <source>
        <dbReference type="EMBL" id="TFK85565.1"/>
    </source>
</evidence>
<name>A0A5C3P7C2_9APHY</name>
<proteinExistence type="predicted"/>
<dbReference type="InParanoid" id="A0A5C3P7C2"/>
<dbReference type="Proteomes" id="UP000308197">
    <property type="component" value="Unassembled WGS sequence"/>
</dbReference>
<evidence type="ECO:0000313" key="2">
    <source>
        <dbReference type="Proteomes" id="UP000308197"/>
    </source>
</evidence>
<accession>A0A5C3P7C2</accession>
<protein>
    <submittedName>
        <fullName evidence="1">Uncharacterized protein</fullName>
    </submittedName>
</protein>
<organism evidence="1 2">
    <name type="scientific">Polyporus arcularius HHB13444</name>
    <dbReference type="NCBI Taxonomy" id="1314778"/>
    <lineage>
        <taxon>Eukaryota</taxon>
        <taxon>Fungi</taxon>
        <taxon>Dikarya</taxon>
        <taxon>Basidiomycota</taxon>
        <taxon>Agaricomycotina</taxon>
        <taxon>Agaricomycetes</taxon>
        <taxon>Polyporales</taxon>
        <taxon>Polyporaceae</taxon>
        <taxon>Polyporus</taxon>
    </lineage>
</organism>
<dbReference type="EMBL" id="ML211245">
    <property type="protein sequence ID" value="TFK85565.1"/>
    <property type="molecule type" value="Genomic_DNA"/>
</dbReference>
<gene>
    <name evidence="1" type="ORF">K466DRAFT_587980</name>
</gene>
<keyword evidence="2" id="KW-1185">Reference proteome</keyword>
<dbReference type="AlphaFoldDB" id="A0A5C3P7C2"/>